<dbReference type="Proteomes" id="UP001190700">
    <property type="component" value="Unassembled WGS sequence"/>
</dbReference>
<dbReference type="InterPro" id="IPR036188">
    <property type="entry name" value="FAD/NAD-bd_sf"/>
</dbReference>
<dbReference type="AlphaFoldDB" id="A0AAE0F8G6"/>
<organism evidence="6 7">
    <name type="scientific">Cymbomonas tetramitiformis</name>
    <dbReference type="NCBI Taxonomy" id="36881"/>
    <lineage>
        <taxon>Eukaryota</taxon>
        <taxon>Viridiplantae</taxon>
        <taxon>Chlorophyta</taxon>
        <taxon>Pyramimonadophyceae</taxon>
        <taxon>Pyramimonadales</taxon>
        <taxon>Pyramimonadaceae</taxon>
        <taxon>Cymbomonas</taxon>
    </lineage>
</organism>
<evidence type="ECO:0000259" key="4">
    <source>
        <dbReference type="Pfam" id="PF01494"/>
    </source>
</evidence>
<dbReference type="PANTHER" id="PTHR43004:SF6">
    <property type="entry name" value="FAD_NAD(P)-BINDING OXIDOREDUCTASE FAMILY PROTEIN"/>
    <property type="match status" value="1"/>
</dbReference>
<dbReference type="PRINTS" id="PR00420">
    <property type="entry name" value="RNGMNOXGNASE"/>
</dbReference>
<name>A0AAE0F8G6_9CHLO</name>
<dbReference type="EMBL" id="LGRX02023809">
    <property type="protein sequence ID" value="KAK3254279.1"/>
    <property type="molecule type" value="Genomic_DNA"/>
</dbReference>
<gene>
    <name evidence="6" type="ORF">CYMTET_35807</name>
    <name evidence="5" type="ORF">CYMTET_36502</name>
</gene>
<proteinExistence type="predicted"/>
<dbReference type="GO" id="GO:0005739">
    <property type="term" value="C:mitochondrion"/>
    <property type="evidence" value="ECO:0007669"/>
    <property type="project" value="TreeGrafter"/>
</dbReference>
<reference evidence="6 7" key="1">
    <citation type="journal article" date="2015" name="Genome Biol. Evol.">
        <title>Comparative Genomics of a Bacterivorous Green Alga Reveals Evolutionary Causalities and Consequences of Phago-Mixotrophic Mode of Nutrition.</title>
        <authorList>
            <person name="Burns J.A."/>
            <person name="Paasch A."/>
            <person name="Narechania A."/>
            <person name="Kim E."/>
        </authorList>
    </citation>
    <scope>NUCLEOTIDE SEQUENCE [LARGE SCALE GENOMIC DNA]</scope>
    <source>
        <strain evidence="6">PLY_AMNH</strain>
    </source>
</reference>
<protein>
    <recommendedName>
        <fullName evidence="4">FAD-binding domain-containing protein</fullName>
    </recommendedName>
</protein>
<dbReference type="Pfam" id="PF01494">
    <property type="entry name" value="FAD_binding_3"/>
    <property type="match status" value="1"/>
</dbReference>
<evidence type="ECO:0000256" key="2">
    <source>
        <dbReference type="ARBA" id="ARBA00022827"/>
    </source>
</evidence>
<evidence type="ECO:0000313" key="7">
    <source>
        <dbReference type="Proteomes" id="UP001190700"/>
    </source>
</evidence>
<evidence type="ECO:0000256" key="3">
    <source>
        <dbReference type="SAM" id="MobiDB-lite"/>
    </source>
</evidence>
<dbReference type="Gene3D" id="3.50.50.60">
    <property type="entry name" value="FAD/NAD(P)-binding domain"/>
    <property type="match status" value="1"/>
</dbReference>
<keyword evidence="7" id="KW-1185">Reference proteome</keyword>
<comment type="caution">
    <text evidence="6">The sequence shown here is derived from an EMBL/GenBank/DDBJ whole genome shotgun (WGS) entry which is preliminary data.</text>
</comment>
<dbReference type="EMBL" id="LGRX02022933">
    <property type="protein sequence ID" value="KAK3255000.1"/>
    <property type="molecule type" value="Genomic_DNA"/>
</dbReference>
<accession>A0AAE0F8G6</accession>
<evidence type="ECO:0000313" key="6">
    <source>
        <dbReference type="EMBL" id="KAK3255000.1"/>
    </source>
</evidence>
<sequence length="669" mass="72450">MFNQARLLYATSSLKKYFRTTLVRSIFASSHSAKNFTSADALPNEAPVVIIGAGPTGLTLSLLLSRLGVQSLLLERSKELTSHPQAHFVNNRTMEIFRPLDGLADEIALKSPPLHEWRRFIYCESLAGHTFGTVDHFETEYKPISPVGVAHLAQHRLLPLLLTRTQQFQNTSPVTFGQEVVGFSQVTGGVEVTVQSATKHKHKIRCRHLVAADGASSLIRRQAGIPLEGEPKLQHLINVHFHCRTLPSALQGRAAAMLYFVFNTEVVMVLVCHNFQQGEFVAQIPYFPPNQQPEDFTEERCRSMILSALGHKAPLEILEIRPWTMSAEVARDFDQGRVLLAGDAAHMFPPAGGFGMNTGIQDAHNLAWKLAALEQGWGGTRLLGTYTSERRQIAQANSVLSLANYQDALKVPAVLGLHPDAADLLVKGTSQGPMAMAPREVQRALFEAGAAAGRAQLAPTPLRQLREARVRSILSAGEALRLNFPHEDLGFCYAAGALLRDPTAPATPLPASSRTQEYTSSTRPGARLPHCDLTTSEGTVVSTLDLIDGHTLGLQLWVGGTSPAATAWLEAVQAVRRDCPVPVSTVQVEPPGSRPTAPRVSGTAEADIVVQDAGTWSLVREVPEEGALLVRPDGHIGWRSSGRGYGGEAASAVQLQSMLRRAFAAVSGN</sequence>
<dbReference type="SUPFAM" id="SSF51905">
    <property type="entry name" value="FAD/NAD(P)-binding domain"/>
    <property type="match status" value="1"/>
</dbReference>
<reference evidence="6" key="2">
    <citation type="submission" date="2023-06" db="EMBL/GenBank/DDBJ databases">
        <title>Long-read-based genome assembly of the green algal bacterivore Cymbomonas tetramitiformis.</title>
        <authorList>
            <person name="Gyaltshen Y."/>
            <person name="Rozenberg A."/>
            <person name="Paasch A."/>
            <person name="Burns J.A."/>
            <person name="Warring S."/>
            <person name="Larson R."/>
            <person name="Maurer-Alcala X."/>
            <person name="Dacks J."/>
            <person name="Kim E."/>
        </authorList>
    </citation>
    <scope>NUCLEOTIDE SEQUENCE</scope>
    <source>
        <strain evidence="6">PLY_AMNH</strain>
    </source>
</reference>
<dbReference type="Pfam" id="PF21274">
    <property type="entry name" value="Rng_hyd_C"/>
    <property type="match status" value="1"/>
</dbReference>
<dbReference type="Gene3D" id="3.40.30.120">
    <property type="match status" value="1"/>
</dbReference>
<dbReference type="GO" id="GO:0071949">
    <property type="term" value="F:FAD binding"/>
    <property type="evidence" value="ECO:0007669"/>
    <property type="project" value="InterPro"/>
</dbReference>
<keyword evidence="2" id="KW-0274">FAD</keyword>
<feature type="compositionally biased region" description="Low complexity" evidence="3">
    <location>
        <begin position="504"/>
        <end position="515"/>
    </location>
</feature>
<dbReference type="PANTHER" id="PTHR43004">
    <property type="entry name" value="TRK SYSTEM POTASSIUM UPTAKE PROTEIN"/>
    <property type="match status" value="1"/>
</dbReference>
<evidence type="ECO:0000313" key="5">
    <source>
        <dbReference type="EMBL" id="KAK3254279.1"/>
    </source>
</evidence>
<dbReference type="GO" id="GO:0016709">
    <property type="term" value="F:oxidoreductase activity, acting on paired donors, with incorporation or reduction of molecular oxygen, NAD(P)H as one donor, and incorporation of one atom of oxygen"/>
    <property type="evidence" value="ECO:0007669"/>
    <property type="project" value="UniProtKB-ARBA"/>
</dbReference>
<keyword evidence="1" id="KW-0285">Flavoprotein</keyword>
<evidence type="ECO:0000256" key="1">
    <source>
        <dbReference type="ARBA" id="ARBA00022630"/>
    </source>
</evidence>
<dbReference type="InterPro" id="IPR050641">
    <property type="entry name" value="RIFMO-like"/>
</dbReference>
<dbReference type="GO" id="GO:0006744">
    <property type="term" value="P:ubiquinone biosynthetic process"/>
    <property type="evidence" value="ECO:0007669"/>
    <property type="project" value="TreeGrafter"/>
</dbReference>
<dbReference type="InterPro" id="IPR002938">
    <property type="entry name" value="FAD-bd"/>
</dbReference>
<feature type="region of interest" description="Disordered" evidence="3">
    <location>
        <begin position="504"/>
        <end position="530"/>
    </location>
</feature>
<dbReference type="Gene3D" id="3.30.9.10">
    <property type="entry name" value="D-Amino Acid Oxidase, subunit A, domain 2"/>
    <property type="match status" value="1"/>
</dbReference>
<feature type="domain" description="FAD-binding" evidence="4">
    <location>
        <begin position="45"/>
        <end position="396"/>
    </location>
</feature>